<comment type="caution">
    <text evidence="2">The sequence shown here is derived from an EMBL/GenBank/DDBJ whole genome shotgun (WGS) entry which is preliminary data.</text>
</comment>
<dbReference type="Proteomes" id="UP001196068">
    <property type="component" value="Unassembled WGS sequence"/>
</dbReference>
<dbReference type="PANTHER" id="PTHR42928:SF5">
    <property type="entry name" value="BLR1237 PROTEIN"/>
    <property type="match status" value="1"/>
</dbReference>
<protein>
    <submittedName>
        <fullName evidence="2">Tripartite tricarboxylate transporter substrate binding protein</fullName>
    </submittedName>
</protein>
<dbReference type="InterPro" id="IPR042100">
    <property type="entry name" value="Bug_dom1"/>
</dbReference>
<dbReference type="Pfam" id="PF03401">
    <property type="entry name" value="TctC"/>
    <property type="match status" value="1"/>
</dbReference>
<dbReference type="AlphaFoldDB" id="A0AAF1K838"/>
<dbReference type="InterPro" id="IPR005064">
    <property type="entry name" value="BUG"/>
</dbReference>
<comment type="similarity">
    <text evidence="1">Belongs to the UPF0065 (bug) family.</text>
</comment>
<sequence length="334" mass="34412">MGVSRRGLMAAGVALSAGRSGGVAAQEATYPVRPIALTVPFLAGGSADIASRLLADRMNPLLGRDGRIIIENRGGAGGSIGAEYVRRQPADGYALLTATASSHGTNPAALPESTRYDPLADFTAIAMIGSGPLVVMVPGNSPYRDFAGLVAAIRARPGELPWATSGAGGIGHLAGEYMGLRLGGLRGEHIPYRGGSAVTEALAKGEVAYSFEVLASTAMNLREGRTRGLAVTSLARSPLFPELPTLAEMGLDGFDFGTWNVLMGPAGIPRGVVDILSRATNAALREPVLRERLALAGVDAGAPSTPDSTRAFIAAELEKFRAIVAQAGLRLSRG</sequence>
<proteinExistence type="inferred from homology"/>
<reference evidence="2" key="2">
    <citation type="journal article" date="2021" name="Syst. Appl. Microbiol.">
        <title>Roseomonas hellenica sp. nov., isolated from roots of wild-growing Alkanna tinctoria.</title>
        <authorList>
            <person name="Rat A."/>
            <person name="Naranjo H.D."/>
            <person name="Lebbe L."/>
            <person name="Cnockaert M."/>
            <person name="Krigas N."/>
            <person name="Grigoriadou K."/>
            <person name="Maloupa E."/>
            <person name="Willems A."/>
        </authorList>
    </citation>
    <scope>NUCLEOTIDE SEQUENCE</scope>
    <source>
        <strain evidence="2">LMG 28251</strain>
    </source>
</reference>
<accession>A0AAF1K838</accession>
<name>A0AAF1K838_9PROT</name>
<dbReference type="Gene3D" id="3.40.190.10">
    <property type="entry name" value="Periplasmic binding protein-like II"/>
    <property type="match status" value="1"/>
</dbReference>
<dbReference type="RefSeq" id="WP_211876228.1">
    <property type="nucleotide sequence ID" value="NZ_JAAEDH010000032.1"/>
</dbReference>
<dbReference type="PANTHER" id="PTHR42928">
    <property type="entry name" value="TRICARBOXYLATE-BINDING PROTEIN"/>
    <property type="match status" value="1"/>
</dbReference>
<gene>
    <name evidence="2" type="ORF">GXW79_19985</name>
</gene>
<evidence type="ECO:0000313" key="3">
    <source>
        <dbReference type="Proteomes" id="UP001196068"/>
    </source>
</evidence>
<evidence type="ECO:0000256" key="1">
    <source>
        <dbReference type="ARBA" id="ARBA00006987"/>
    </source>
</evidence>
<reference evidence="2" key="1">
    <citation type="submission" date="2020-01" db="EMBL/GenBank/DDBJ databases">
        <authorList>
            <person name="Rat A."/>
        </authorList>
    </citation>
    <scope>NUCLEOTIDE SEQUENCE</scope>
    <source>
        <strain evidence="2">LMG 28251</strain>
    </source>
</reference>
<organism evidence="2 3">
    <name type="scientific">Plastoroseomonas arctica</name>
    <dbReference type="NCBI Taxonomy" id="1509237"/>
    <lineage>
        <taxon>Bacteria</taxon>
        <taxon>Pseudomonadati</taxon>
        <taxon>Pseudomonadota</taxon>
        <taxon>Alphaproteobacteria</taxon>
        <taxon>Acetobacterales</taxon>
        <taxon>Acetobacteraceae</taxon>
        <taxon>Plastoroseomonas</taxon>
    </lineage>
</organism>
<evidence type="ECO:0000313" key="2">
    <source>
        <dbReference type="EMBL" id="MBR0657366.1"/>
    </source>
</evidence>
<dbReference type="Gene3D" id="3.40.190.150">
    <property type="entry name" value="Bordetella uptake gene, domain 1"/>
    <property type="match status" value="1"/>
</dbReference>
<dbReference type="EMBL" id="JAAEDH010000032">
    <property type="protein sequence ID" value="MBR0657366.1"/>
    <property type="molecule type" value="Genomic_DNA"/>
</dbReference>
<keyword evidence="3" id="KW-1185">Reference proteome</keyword>
<dbReference type="PIRSF" id="PIRSF017082">
    <property type="entry name" value="YflP"/>
    <property type="match status" value="1"/>
</dbReference>